<accession>A0A319DPD2</accession>
<dbReference type="AlphaFoldDB" id="A0A319DPD2"/>
<keyword evidence="3" id="KW-1185">Reference proteome</keyword>
<sequence>MYACIYVIIIRQSYLRCAVLCCAVALVYNPYPLIPYTTSQPPIQTKYHRARYLAIPNPKDIHPPIHPSKKKKRNKS</sequence>
<protein>
    <submittedName>
        <fullName evidence="2">Uncharacterized protein</fullName>
    </submittedName>
</protein>
<evidence type="ECO:0000313" key="3">
    <source>
        <dbReference type="Proteomes" id="UP000247810"/>
    </source>
</evidence>
<dbReference type="Proteomes" id="UP000247810">
    <property type="component" value="Unassembled WGS sequence"/>
</dbReference>
<evidence type="ECO:0000313" key="2">
    <source>
        <dbReference type="EMBL" id="PYH89928.1"/>
    </source>
</evidence>
<feature type="compositionally biased region" description="Basic residues" evidence="1">
    <location>
        <begin position="67"/>
        <end position="76"/>
    </location>
</feature>
<organism evidence="2 3">
    <name type="scientific">Aspergillus ellipticus CBS 707.79</name>
    <dbReference type="NCBI Taxonomy" id="1448320"/>
    <lineage>
        <taxon>Eukaryota</taxon>
        <taxon>Fungi</taxon>
        <taxon>Dikarya</taxon>
        <taxon>Ascomycota</taxon>
        <taxon>Pezizomycotina</taxon>
        <taxon>Eurotiomycetes</taxon>
        <taxon>Eurotiomycetidae</taxon>
        <taxon>Eurotiales</taxon>
        <taxon>Aspergillaceae</taxon>
        <taxon>Aspergillus</taxon>
        <taxon>Aspergillus subgen. Circumdati</taxon>
    </lineage>
</organism>
<proteinExistence type="predicted"/>
<dbReference type="VEuPathDB" id="FungiDB:BO71DRAFT_94967"/>
<dbReference type="EMBL" id="KZ826005">
    <property type="protein sequence ID" value="PYH89928.1"/>
    <property type="molecule type" value="Genomic_DNA"/>
</dbReference>
<reference evidence="2 3" key="1">
    <citation type="submission" date="2018-02" db="EMBL/GenBank/DDBJ databases">
        <title>The genomes of Aspergillus section Nigri reveals drivers in fungal speciation.</title>
        <authorList>
            <consortium name="DOE Joint Genome Institute"/>
            <person name="Vesth T.C."/>
            <person name="Nybo J."/>
            <person name="Theobald S."/>
            <person name="Brandl J."/>
            <person name="Frisvad J.C."/>
            <person name="Nielsen K.F."/>
            <person name="Lyhne E.K."/>
            <person name="Kogle M.E."/>
            <person name="Kuo A."/>
            <person name="Riley R."/>
            <person name="Clum A."/>
            <person name="Nolan M."/>
            <person name="Lipzen A."/>
            <person name="Salamov A."/>
            <person name="Henrissat B."/>
            <person name="Wiebenga A."/>
            <person name="De vries R.P."/>
            <person name="Grigoriev I.V."/>
            <person name="Mortensen U.H."/>
            <person name="Andersen M.R."/>
            <person name="Baker S.E."/>
        </authorList>
    </citation>
    <scope>NUCLEOTIDE SEQUENCE [LARGE SCALE GENOMIC DNA]</scope>
    <source>
        <strain evidence="2 3">CBS 707.79</strain>
    </source>
</reference>
<evidence type="ECO:0000256" key="1">
    <source>
        <dbReference type="SAM" id="MobiDB-lite"/>
    </source>
</evidence>
<gene>
    <name evidence="2" type="ORF">BO71DRAFT_94967</name>
</gene>
<feature type="region of interest" description="Disordered" evidence="1">
    <location>
        <begin position="57"/>
        <end position="76"/>
    </location>
</feature>
<name>A0A319DPD2_9EURO</name>